<keyword evidence="3 5" id="KW-0067">ATP-binding</keyword>
<keyword evidence="2" id="KW-0547">Nucleotide-binding</keyword>
<dbReference type="SUPFAM" id="SSF52540">
    <property type="entry name" value="P-loop containing nucleoside triphosphate hydrolases"/>
    <property type="match status" value="1"/>
</dbReference>
<dbReference type="InterPro" id="IPR027417">
    <property type="entry name" value="P-loop_NTPase"/>
</dbReference>
<protein>
    <submittedName>
        <fullName evidence="5">Putative ABC transporter ATP-binding protein YknY</fullName>
        <ecNumber evidence="5">3.6.3.-</ecNumber>
    </submittedName>
</protein>
<evidence type="ECO:0000313" key="6">
    <source>
        <dbReference type="Proteomes" id="UP000248857"/>
    </source>
</evidence>
<accession>A0A2W1JYA7</accession>
<evidence type="ECO:0000313" key="5">
    <source>
        <dbReference type="EMBL" id="PZD73551.1"/>
    </source>
</evidence>
<dbReference type="EC" id="3.6.3.-" evidence="5"/>
<dbReference type="GO" id="GO:0098796">
    <property type="term" value="C:membrane protein complex"/>
    <property type="evidence" value="ECO:0007669"/>
    <property type="project" value="UniProtKB-ARBA"/>
</dbReference>
<feature type="domain" description="ABC transporter" evidence="4">
    <location>
        <begin position="22"/>
        <end position="255"/>
    </location>
</feature>
<keyword evidence="1" id="KW-0813">Transport</keyword>
<name>A0A2W1JYA7_9CYAN</name>
<dbReference type="PROSITE" id="PS00211">
    <property type="entry name" value="ABC_TRANSPORTER_1"/>
    <property type="match status" value="1"/>
</dbReference>
<dbReference type="PROSITE" id="PS50893">
    <property type="entry name" value="ABC_TRANSPORTER_2"/>
    <property type="match status" value="1"/>
</dbReference>
<evidence type="ECO:0000259" key="4">
    <source>
        <dbReference type="PROSITE" id="PS50893"/>
    </source>
</evidence>
<dbReference type="FunFam" id="3.40.50.300:FF:000032">
    <property type="entry name" value="Export ABC transporter ATP-binding protein"/>
    <property type="match status" value="1"/>
</dbReference>
<proteinExistence type="predicted"/>
<dbReference type="InterPro" id="IPR017911">
    <property type="entry name" value="MacB-like_ATP-bd"/>
</dbReference>
<sequence length="256" mass="27582">MPVSFMTETQPDRSPPASPPAIVAQNLQMTYQAGEQKFQALKGIDLEILSGDIELLMGPSGSGKTTLLSILGGILTPTAGRVSLLGQEITGLSRPKLSKFRLQQIGFIFQGFNLFPALSAAENVEAALNLKGVRGKAAKEESRRLLDQVGLSDKERNLPRDLSGGQKQRVAIARALAANPRLIFADEPTAALDSQRGRAIIELLRKLAKEEGCTVLMVSHDPRIIDVADRVVYLEDGMITPALNSTAHEQSSVKMA</sequence>
<reference evidence="5 6" key="1">
    <citation type="journal article" date="2018" name="Sci. Rep.">
        <title>A novel species of the marine cyanobacterium Acaryochloris with a unique pigment content and lifestyle.</title>
        <authorList>
            <person name="Partensky F."/>
            <person name="Six C."/>
            <person name="Ratin M."/>
            <person name="Garczarek L."/>
            <person name="Vaulot D."/>
            <person name="Probert I."/>
            <person name="Calteau A."/>
            <person name="Gourvil P."/>
            <person name="Marie D."/>
            <person name="Grebert T."/>
            <person name="Bouchier C."/>
            <person name="Le Panse S."/>
            <person name="Gachenot M."/>
            <person name="Rodriguez F."/>
            <person name="Garrido J.L."/>
        </authorList>
    </citation>
    <scope>NUCLEOTIDE SEQUENCE [LARGE SCALE GENOMIC DNA]</scope>
    <source>
        <strain evidence="5 6">RCC1774</strain>
    </source>
</reference>
<dbReference type="SMART" id="SM00382">
    <property type="entry name" value="AAA"/>
    <property type="match status" value="1"/>
</dbReference>
<gene>
    <name evidence="5" type="primary">yknY_3</name>
    <name evidence="5" type="ORF">C1752_02125</name>
</gene>
<dbReference type="EMBL" id="PQWO01000005">
    <property type="protein sequence ID" value="PZD73551.1"/>
    <property type="molecule type" value="Genomic_DNA"/>
</dbReference>
<dbReference type="GO" id="GO:0016887">
    <property type="term" value="F:ATP hydrolysis activity"/>
    <property type="evidence" value="ECO:0007669"/>
    <property type="project" value="InterPro"/>
</dbReference>
<dbReference type="InterPro" id="IPR003593">
    <property type="entry name" value="AAA+_ATPase"/>
</dbReference>
<dbReference type="AlphaFoldDB" id="A0A2W1JYA7"/>
<keyword evidence="5" id="KW-0378">Hydrolase</keyword>
<organism evidence="5 6">
    <name type="scientific">Acaryochloris thomasi RCC1774</name>
    <dbReference type="NCBI Taxonomy" id="1764569"/>
    <lineage>
        <taxon>Bacteria</taxon>
        <taxon>Bacillati</taxon>
        <taxon>Cyanobacteriota</taxon>
        <taxon>Cyanophyceae</taxon>
        <taxon>Acaryochloridales</taxon>
        <taxon>Acaryochloridaceae</taxon>
        <taxon>Acaryochloris</taxon>
        <taxon>Acaryochloris thomasi</taxon>
    </lineage>
</organism>
<keyword evidence="6" id="KW-1185">Reference proteome</keyword>
<dbReference type="PANTHER" id="PTHR24220">
    <property type="entry name" value="IMPORT ATP-BINDING PROTEIN"/>
    <property type="match status" value="1"/>
</dbReference>
<comment type="caution">
    <text evidence="5">The sequence shown here is derived from an EMBL/GenBank/DDBJ whole genome shotgun (WGS) entry which is preliminary data.</text>
</comment>
<dbReference type="Gene3D" id="3.40.50.300">
    <property type="entry name" value="P-loop containing nucleotide triphosphate hydrolases"/>
    <property type="match status" value="1"/>
</dbReference>
<dbReference type="GO" id="GO:0005886">
    <property type="term" value="C:plasma membrane"/>
    <property type="evidence" value="ECO:0007669"/>
    <property type="project" value="TreeGrafter"/>
</dbReference>
<dbReference type="InterPro" id="IPR017871">
    <property type="entry name" value="ABC_transporter-like_CS"/>
</dbReference>
<dbReference type="InterPro" id="IPR015854">
    <property type="entry name" value="ABC_transpr_LolD-like"/>
</dbReference>
<dbReference type="Proteomes" id="UP000248857">
    <property type="component" value="Unassembled WGS sequence"/>
</dbReference>
<evidence type="ECO:0000256" key="2">
    <source>
        <dbReference type="ARBA" id="ARBA00022741"/>
    </source>
</evidence>
<evidence type="ECO:0000256" key="1">
    <source>
        <dbReference type="ARBA" id="ARBA00022448"/>
    </source>
</evidence>
<evidence type="ECO:0000256" key="3">
    <source>
        <dbReference type="ARBA" id="ARBA00022840"/>
    </source>
</evidence>
<dbReference type="Pfam" id="PF00005">
    <property type="entry name" value="ABC_tran"/>
    <property type="match status" value="1"/>
</dbReference>
<dbReference type="OrthoDB" id="508204at2"/>
<dbReference type="GO" id="GO:0005524">
    <property type="term" value="F:ATP binding"/>
    <property type="evidence" value="ECO:0007669"/>
    <property type="project" value="UniProtKB-KW"/>
</dbReference>
<dbReference type="InterPro" id="IPR003439">
    <property type="entry name" value="ABC_transporter-like_ATP-bd"/>
</dbReference>
<dbReference type="CDD" id="cd03255">
    <property type="entry name" value="ABC_MJ0796_LolCDE_FtsE"/>
    <property type="match status" value="1"/>
</dbReference>
<dbReference type="PANTHER" id="PTHR24220:SF376">
    <property type="entry name" value="ABC TRANSPORTER"/>
    <property type="match status" value="1"/>
</dbReference>
<dbReference type="GO" id="GO:0022857">
    <property type="term" value="F:transmembrane transporter activity"/>
    <property type="evidence" value="ECO:0007669"/>
    <property type="project" value="TreeGrafter"/>
</dbReference>
<dbReference type="RefSeq" id="WP_110986085.1">
    <property type="nucleotide sequence ID" value="NZ_CAWNWM010000005.1"/>
</dbReference>